<name>A0ABR5AM01_9BACL</name>
<accession>A0ABR5AM01</accession>
<keyword evidence="2" id="KW-1185">Reference proteome</keyword>
<dbReference type="Proteomes" id="UP000031967">
    <property type="component" value="Unassembled WGS sequence"/>
</dbReference>
<organism evidence="1 2">
    <name type="scientific">Gordoniibacillus kamchatkensis</name>
    <dbReference type="NCBI Taxonomy" id="1590651"/>
    <lineage>
        <taxon>Bacteria</taxon>
        <taxon>Bacillati</taxon>
        <taxon>Bacillota</taxon>
        <taxon>Bacilli</taxon>
        <taxon>Bacillales</taxon>
        <taxon>Paenibacillaceae</taxon>
        <taxon>Gordoniibacillus</taxon>
    </lineage>
</organism>
<comment type="caution">
    <text evidence="1">The sequence shown here is derived from an EMBL/GenBank/DDBJ whole genome shotgun (WGS) entry which is preliminary data.</text>
</comment>
<gene>
    <name evidence="1" type="ORF">SD70_02415</name>
</gene>
<dbReference type="EMBL" id="JXAK01000003">
    <property type="protein sequence ID" value="KIL42058.1"/>
    <property type="molecule type" value="Genomic_DNA"/>
</dbReference>
<proteinExistence type="predicted"/>
<evidence type="ECO:0000313" key="1">
    <source>
        <dbReference type="EMBL" id="KIL42058.1"/>
    </source>
</evidence>
<evidence type="ECO:0000313" key="2">
    <source>
        <dbReference type="Proteomes" id="UP000031967"/>
    </source>
</evidence>
<protein>
    <submittedName>
        <fullName evidence="1">Uncharacterized protein</fullName>
    </submittedName>
</protein>
<sequence>MKFNPGDEVVIVGDLLNLGLPLNELAIVVYVNVNLLDYRNYLIRIPKKKADHWVCEKDIELASVVNAQQADVAMREYMINVSLETKDKELFNKATQSGAGWQ</sequence>
<reference evidence="1 2" key="1">
    <citation type="submission" date="2014-12" db="EMBL/GenBank/DDBJ databases">
        <title>Draft genome sequence of Paenibacillus kamchatkensis strain B-2647.</title>
        <authorList>
            <person name="Karlyshev A.V."/>
            <person name="Kudryashova E.B."/>
        </authorList>
    </citation>
    <scope>NUCLEOTIDE SEQUENCE [LARGE SCALE GENOMIC DNA]</scope>
    <source>
        <strain evidence="1 2">VKM B-2647</strain>
    </source>
</reference>